<proteinExistence type="predicted"/>
<reference evidence="1" key="2">
    <citation type="journal article" date="2021" name="Data Brief">
        <title>Draft genome sequence data of the facultative, thermophilic, xylanolytic bacterium Paenibacillus sp. strain DA-C8.</title>
        <authorList>
            <person name="Chhe C."/>
            <person name="Uke A."/>
            <person name="Baramee S."/>
            <person name="Ungkulpasvich U."/>
            <person name="Tachaapaikoon C."/>
            <person name="Pason P."/>
            <person name="Waeonukul R."/>
            <person name="Ratanakhanokchai K."/>
            <person name="Kosugi A."/>
        </authorList>
    </citation>
    <scope>NUCLEOTIDE SEQUENCE</scope>
    <source>
        <strain evidence="1">DA-C8</strain>
    </source>
</reference>
<dbReference type="InterPro" id="IPR029063">
    <property type="entry name" value="SAM-dependent_MTases_sf"/>
</dbReference>
<reference evidence="1" key="1">
    <citation type="submission" date="2020-08" db="EMBL/GenBank/DDBJ databases">
        <authorList>
            <person name="Uke A."/>
            <person name="Chhe C."/>
            <person name="Baramee S."/>
            <person name="Kosugi A."/>
        </authorList>
    </citation>
    <scope>NUCLEOTIDE SEQUENCE</scope>
    <source>
        <strain evidence="1">DA-C8</strain>
    </source>
</reference>
<keyword evidence="2" id="KW-1185">Reference proteome</keyword>
<dbReference type="PANTHER" id="PTHR35276">
    <property type="entry name" value="S-ADENOSYL-L-METHIONINE-DEPENDENT METHYLTRANSFERASES SUPERFAMILY PROTEIN"/>
    <property type="match status" value="1"/>
</dbReference>
<dbReference type="GO" id="GO:0008168">
    <property type="term" value="F:methyltransferase activity"/>
    <property type="evidence" value="ECO:0007669"/>
    <property type="project" value="UniProtKB-KW"/>
</dbReference>
<dbReference type="PANTHER" id="PTHR35276:SF1">
    <property type="entry name" value="TRNA (MNM(5)S(2)U34)-METHYLTRANSFERASE, CHLOROPLASTIC"/>
    <property type="match status" value="1"/>
</dbReference>
<dbReference type="AlphaFoldDB" id="A0A916QHI2"/>
<keyword evidence="1" id="KW-0489">Methyltransferase</keyword>
<dbReference type="InterPro" id="IPR010719">
    <property type="entry name" value="MnmM_MeTrfase"/>
</dbReference>
<dbReference type="RefSeq" id="WP_200967180.1">
    <property type="nucleotide sequence ID" value="NZ_BMAQ01000031.1"/>
</dbReference>
<evidence type="ECO:0000313" key="2">
    <source>
        <dbReference type="Proteomes" id="UP000654993"/>
    </source>
</evidence>
<protein>
    <submittedName>
        <fullName evidence="1">rRNA methyltransferase</fullName>
    </submittedName>
</protein>
<evidence type="ECO:0000313" key="1">
    <source>
        <dbReference type="EMBL" id="GFR38964.1"/>
    </source>
</evidence>
<dbReference type="GO" id="GO:0032259">
    <property type="term" value="P:methylation"/>
    <property type="evidence" value="ECO:0007669"/>
    <property type="project" value="UniProtKB-KW"/>
</dbReference>
<dbReference type="SUPFAM" id="SSF53335">
    <property type="entry name" value="S-adenosyl-L-methionine-dependent methyltransferases"/>
    <property type="match status" value="1"/>
</dbReference>
<dbReference type="Proteomes" id="UP000654993">
    <property type="component" value="Unassembled WGS sequence"/>
</dbReference>
<dbReference type="Pfam" id="PF06962">
    <property type="entry name" value="rRNA_methylase"/>
    <property type="match status" value="1"/>
</dbReference>
<sequence length="198" mass="21119">MGFTSVLGYAHQLVRERVQPGDRVIDATIGNGHDTVFLAELVGTRGAVYGFDIQEAAVAGTIAAFERRQAARDHVSLILDSHANMAAHIPASEHGKIAAVMFNLGFLPGGDPSVITETASTLAALRQALSLLRPRGIITAVLYPGHPGGDVETKHVETWAAGLSPAEVQVLLYRFANKPQAPYLVALEKRNHPHDSSS</sequence>
<dbReference type="Gene3D" id="3.40.50.150">
    <property type="entry name" value="Vaccinia Virus protein VP39"/>
    <property type="match status" value="1"/>
</dbReference>
<gene>
    <name evidence="1" type="ORF">PRECH8_22600</name>
</gene>
<organism evidence="1 2">
    <name type="scientific">Insulibacter thermoxylanivorax</name>
    <dbReference type="NCBI Taxonomy" id="2749268"/>
    <lineage>
        <taxon>Bacteria</taxon>
        <taxon>Bacillati</taxon>
        <taxon>Bacillota</taxon>
        <taxon>Bacilli</taxon>
        <taxon>Bacillales</taxon>
        <taxon>Paenibacillaceae</taxon>
        <taxon>Insulibacter</taxon>
    </lineage>
</organism>
<name>A0A916QHI2_9BACL</name>
<comment type="caution">
    <text evidence="1">The sequence shown here is derived from an EMBL/GenBank/DDBJ whole genome shotgun (WGS) entry which is preliminary data.</text>
</comment>
<accession>A0A916QHI2</accession>
<keyword evidence="1" id="KW-0808">Transferase</keyword>
<dbReference type="EMBL" id="BMAQ01000031">
    <property type="protein sequence ID" value="GFR38964.1"/>
    <property type="molecule type" value="Genomic_DNA"/>
</dbReference>